<keyword evidence="2" id="KW-1185">Reference proteome</keyword>
<proteinExistence type="predicted"/>
<dbReference type="EMBL" id="BEXD01003466">
    <property type="protein sequence ID" value="GBC01268.1"/>
    <property type="molecule type" value="Genomic_DNA"/>
</dbReference>
<protein>
    <submittedName>
        <fullName evidence="1">Uncharacterized protein</fullName>
    </submittedName>
</protein>
<dbReference type="AlphaFoldDB" id="A0A2Z6RF56"/>
<reference evidence="1 2" key="1">
    <citation type="submission" date="2017-11" db="EMBL/GenBank/DDBJ databases">
        <title>The genome of Rhizophagus clarus HR1 reveals common genetic basis of auxotrophy among arbuscular mycorrhizal fungi.</title>
        <authorList>
            <person name="Kobayashi Y."/>
        </authorList>
    </citation>
    <scope>NUCLEOTIDE SEQUENCE [LARGE SCALE GENOMIC DNA]</scope>
    <source>
        <strain evidence="1 2">HR1</strain>
    </source>
</reference>
<comment type="caution">
    <text evidence="1">The sequence shown here is derived from an EMBL/GenBank/DDBJ whole genome shotgun (WGS) entry which is preliminary data.</text>
</comment>
<organism evidence="1 2">
    <name type="scientific">Rhizophagus clarus</name>
    <dbReference type="NCBI Taxonomy" id="94130"/>
    <lineage>
        <taxon>Eukaryota</taxon>
        <taxon>Fungi</taxon>
        <taxon>Fungi incertae sedis</taxon>
        <taxon>Mucoromycota</taxon>
        <taxon>Glomeromycotina</taxon>
        <taxon>Glomeromycetes</taxon>
        <taxon>Glomerales</taxon>
        <taxon>Glomeraceae</taxon>
        <taxon>Rhizophagus</taxon>
    </lineage>
</organism>
<accession>A0A2Z6RF56</accession>
<dbReference type="Proteomes" id="UP000247702">
    <property type="component" value="Unassembled WGS sequence"/>
</dbReference>
<evidence type="ECO:0000313" key="2">
    <source>
        <dbReference type="Proteomes" id="UP000247702"/>
    </source>
</evidence>
<gene>
    <name evidence="1" type="ORF">RclHR1_41170001</name>
</gene>
<name>A0A2Z6RF56_9GLOM</name>
<evidence type="ECO:0000313" key="1">
    <source>
        <dbReference type="EMBL" id="GBC01268.1"/>
    </source>
</evidence>
<sequence>MEDITSEHWTHFEAHILDSAHRFALLINALHNIANTSDPTDHPQRALDTINNCWADIKDILMSAAAHTLPLRKQNTTHPRLKPKDKPADMNKLDRHTAKLLVFIHETHQYQVTTPHDPAAFSQLKDRWESQILLFNKDYADDRDLQFDSSFLPDSPNWLDQLNQVAHKRKKTEWKAFNSYQSHKITAAVKARFAIIQSDQTRWISSSLDRHKPNVSIDRLMVTSEDGLQELLLHPDEVRQAATNAYVSQFRKRNS</sequence>